<evidence type="ECO:0000313" key="1">
    <source>
        <dbReference type="EMBL" id="KAF3610639.1"/>
    </source>
</evidence>
<dbReference type="EMBL" id="QGKV02000297">
    <property type="protein sequence ID" value="KAF3610639.1"/>
    <property type="molecule type" value="Genomic_DNA"/>
</dbReference>
<dbReference type="Proteomes" id="UP000266723">
    <property type="component" value="Unassembled WGS sequence"/>
</dbReference>
<name>A0ABQ7F6J6_BRACR</name>
<accession>A0ABQ7F6J6</accession>
<sequence length="95" mass="10672">MFSSTFSSTFSSGLGRSRLFSIGWFGIRTVLIREQPWIIQVGMVPPPRTRIIGTVSLFQSSQLLGYCIHSGRYSNGWTEVQELGLDRTDGRLWSG</sequence>
<keyword evidence="2" id="KW-1185">Reference proteome</keyword>
<evidence type="ECO:0008006" key="3">
    <source>
        <dbReference type="Google" id="ProtNLM"/>
    </source>
</evidence>
<reference evidence="1 2" key="1">
    <citation type="journal article" date="2020" name="BMC Genomics">
        <title>Intraspecific diversification of the crop wild relative Brassica cretica Lam. using demographic model selection.</title>
        <authorList>
            <person name="Kioukis A."/>
            <person name="Michalopoulou V.A."/>
            <person name="Briers L."/>
            <person name="Pirintsos S."/>
            <person name="Studholme D.J."/>
            <person name="Pavlidis P."/>
            <person name="Sarris P.F."/>
        </authorList>
    </citation>
    <scope>NUCLEOTIDE SEQUENCE [LARGE SCALE GENOMIC DNA]</scope>
    <source>
        <strain evidence="2">cv. PFS-1207/04</strain>
    </source>
</reference>
<gene>
    <name evidence="1" type="ORF">DY000_02049618</name>
</gene>
<protein>
    <recommendedName>
        <fullName evidence="3">F-box associated domain-containing protein</fullName>
    </recommendedName>
</protein>
<proteinExistence type="predicted"/>
<evidence type="ECO:0000313" key="2">
    <source>
        <dbReference type="Proteomes" id="UP000266723"/>
    </source>
</evidence>
<organism evidence="1 2">
    <name type="scientific">Brassica cretica</name>
    <name type="common">Mustard</name>
    <dbReference type="NCBI Taxonomy" id="69181"/>
    <lineage>
        <taxon>Eukaryota</taxon>
        <taxon>Viridiplantae</taxon>
        <taxon>Streptophyta</taxon>
        <taxon>Embryophyta</taxon>
        <taxon>Tracheophyta</taxon>
        <taxon>Spermatophyta</taxon>
        <taxon>Magnoliopsida</taxon>
        <taxon>eudicotyledons</taxon>
        <taxon>Gunneridae</taxon>
        <taxon>Pentapetalae</taxon>
        <taxon>rosids</taxon>
        <taxon>malvids</taxon>
        <taxon>Brassicales</taxon>
        <taxon>Brassicaceae</taxon>
        <taxon>Brassiceae</taxon>
        <taxon>Brassica</taxon>
    </lineage>
</organism>
<comment type="caution">
    <text evidence="1">The sequence shown here is derived from an EMBL/GenBank/DDBJ whole genome shotgun (WGS) entry which is preliminary data.</text>
</comment>